<organism evidence="2 3">
    <name type="scientific">Onychostoma macrolepis</name>
    <dbReference type="NCBI Taxonomy" id="369639"/>
    <lineage>
        <taxon>Eukaryota</taxon>
        <taxon>Metazoa</taxon>
        <taxon>Chordata</taxon>
        <taxon>Craniata</taxon>
        <taxon>Vertebrata</taxon>
        <taxon>Euteleostomi</taxon>
        <taxon>Actinopterygii</taxon>
        <taxon>Neopterygii</taxon>
        <taxon>Teleostei</taxon>
        <taxon>Ostariophysi</taxon>
        <taxon>Cypriniformes</taxon>
        <taxon>Cyprinidae</taxon>
        <taxon>Acrossocheilinae</taxon>
        <taxon>Onychostoma</taxon>
    </lineage>
</organism>
<keyword evidence="3" id="KW-1185">Reference proteome</keyword>
<comment type="caution">
    <text evidence="2">The sequence shown here is derived from an EMBL/GenBank/DDBJ whole genome shotgun (WGS) entry which is preliminary data.</text>
</comment>
<gene>
    <name evidence="2" type="ORF">G5714_001284</name>
</gene>
<reference evidence="2 3" key="1">
    <citation type="submission" date="2020-04" db="EMBL/GenBank/DDBJ databases">
        <title>Chromosome-level genome assembly of a cyprinid fish Onychostoma macrolepis by integration of Nanopore Sequencing, Bionano and Hi-C technology.</title>
        <authorList>
            <person name="Wang D."/>
        </authorList>
    </citation>
    <scope>NUCLEOTIDE SEQUENCE [LARGE SCALE GENOMIC DNA]</scope>
    <source>
        <strain evidence="2">SWU-2019</strain>
        <tissue evidence="2">Muscle</tissue>
    </source>
</reference>
<accession>A0A7J6DC69</accession>
<dbReference type="AlphaFoldDB" id="A0A7J6DC69"/>
<protein>
    <submittedName>
        <fullName evidence="2">Uncharacterized protein</fullName>
    </submittedName>
</protein>
<name>A0A7J6DC69_9TELE</name>
<feature type="region of interest" description="Disordered" evidence="1">
    <location>
        <begin position="1"/>
        <end position="107"/>
    </location>
</feature>
<evidence type="ECO:0000313" key="3">
    <source>
        <dbReference type="Proteomes" id="UP000579812"/>
    </source>
</evidence>
<dbReference type="EMBL" id="JAAMOB010000002">
    <property type="protein sequence ID" value="KAF4116731.1"/>
    <property type="molecule type" value="Genomic_DNA"/>
</dbReference>
<evidence type="ECO:0000256" key="1">
    <source>
        <dbReference type="SAM" id="MobiDB-lite"/>
    </source>
</evidence>
<evidence type="ECO:0000313" key="2">
    <source>
        <dbReference type="EMBL" id="KAF4116731.1"/>
    </source>
</evidence>
<proteinExistence type="predicted"/>
<dbReference type="Proteomes" id="UP000579812">
    <property type="component" value="Unassembled WGS sequence"/>
</dbReference>
<feature type="compositionally biased region" description="Basic residues" evidence="1">
    <location>
        <begin position="95"/>
        <end position="104"/>
    </location>
</feature>
<sequence length="156" mass="17497">MDPSPRASDLETRYSYLPTAGKSIHVSTPVLTKPTAVVEPRPQSLPAESEVDLPESAPENEPTVDLMQQDLPVREAAAAPGSRDRTSKEENRYQFTRRKRRPPKKFTYDNLGSPSCYNVQIVGNNHYPHFASRGMTTVTPWSSPPLCYPQPSYVCY</sequence>
<feature type="compositionally biased region" description="Basic and acidic residues" evidence="1">
    <location>
        <begin position="82"/>
        <end position="92"/>
    </location>
</feature>